<dbReference type="InterPro" id="IPR036890">
    <property type="entry name" value="HATPase_C_sf"/>
</dbReference>
<dbReference type="Gene3D" id="1.10.287.130">
    <property type="match status" value="1"/>
</dbReference>
<proteinExistence type="predicted"/>
<dbReference type="GO" id="GO:0000155">
    <property type="term" value="F:phosphorelay sensor kinase activity"/>
    <property type="evidence" value="ECO:0007669"/>
    <property type="project" value="InterPro"/>
</dbReference>
<reference evidence="15 16" key="1">
    <citation type="journal article" date="2009" name="Int. J. Syst. Evol. Microbiol.">
        <title>Paenibacillus contaminans sp. nov., isolated from a contaminated laboratory plate.</title>
        <authorList>
            <person name="Chou J.H."/>
            <person name="Lee J.H."/>
            <person name="Lin M.C."/>
            <person name="Chang P.S."/>
            <person name="Arun A.B."/>
            <person name="Young C.C."/>
            <person name="Chen W.M."/>
        </authorList>
    </citation>
    <scope>NUCLEOTIDE SEQUENCE [LARGE SCALE GENOMIC DNA]</scope>
    <source>
        <strain evidence="15 16">CKOBP-6</strain>
    </source>
</reference>
<dbReference type="CDD" id="cd06225">
    <property type="entry name" value="HAMP"/>
    <property type="match status" value="1"/>
</dbReference>
<keyword evidence="9" id="KW-0067">ATP-binding</keyword>
<keyword evidence="5" id="KW-0597">Phosphoprotein</keyword>
<dbReference type="FunFam" id="3.30.565.10:FF:000006">
    <property type="entry name" value="Sensor histidine kinase WalK"/>
    <property type="match status" value="1"/>
</dbReference>
<dbReference type="InterPro" id="IPR003661">
    <property type="entry name" value="HisK_dim/P_dom"/>
</dbReference>
<dbReference type="Gene3D" id="3.30.450.20">
    <property type="entry name" value="PAS domain"/>
    <property type="match status" value="1"/>
</dbReference>
<sequence length="600" mass="66831">MFIFRSVVGKLWMTIIGLVAVVLIILGLFLFKYIDTSFPREHEQEQSLSRLAGEIAKEAHRHVGTESDTKEAYVNSMNELLVAQETGMALVDRNEVDTSMPISYGGTKIGILDDIMHQSDLQVVFATGKAVSKSFGEYFAVVVPLKNGAQDETIGAIVVYQSKKSVEDTQLYVKKLFALVSFIGFLLTTFFAFFLITRITRPLVQLKQAAVDITQGEYGIRVAPLTSDEIGELANTFNHMGERLEQTVKALNHETENLSSVLRSMADAVISFDAVGNVVFTNPQGEVLLEEWRAIQWGDQEEEGKQVPEPLLQLFENVAQATKQITTKLHVQNGVWSVTMAPLYSQEAVRGAVAVLRDVTEEHRLDKLRKDFVANVSHELRTPLSMLQGYSEALLDDIAGTPEERQELAQVIHDESLRMGRLVRDLLDLARMEAGHMEMSFRETDLDGLLKRVYRKFSVLCKERGIRLNADFRVPNANLGNADEDRLEQVLTNLMDNAIRHTSSGAEITLRTFTVMAKGTRCIQIDLEDQGEGIPPGDLPYIFERFYKADKARTRGTTGTGIGLAIVKNIVEAHQGMIQVKSALGKGTTFSIVLPYGEEA</sequence>
<dbReference type="PANTHER" id="PTHR42878">
    <property type="entry name" value="TWO-COMPONENT HISTIDINE KINASE"/>
    <property type="match status" value="1"/>
</dbReference>
<dbReference type="InterPro" id="IPR005467">
    <property type="entry name" value="His_kinase_dom"/>
</dbReference>
<feature type="transmembrane region" description="Helical" evidence="12">
    <location>
        <begin position="12"/>
        <end position="31"/>
    </location>
</feature>
<organism evidence="15 16">
    <name type="scientific">Paenibacillus contaminans</name>
    <dbReference type="NCBI Taxonomy" id="450362"/>
    <lineage>
        <taxon>Bacteria</taxon>
        <taxon>Bacillati</taxon>
        <taxon>Bacillota</taxon>
        <taxon>Bacilli</taxon>
        <taxon>Bacillales</taxon>
        <taxon>Paenibacillaceae</taxon>
        <taxon>Paenibacillus</taxon>
    </lineage>
</organism>
<dbReference type="GO" id="GO:0030295">
    <property type="term" value="F:protein kinase activator activity"/>
    <property type="evidence" value="ECO:0007669"/>
    <property type="project" value="TreeGrafter"/>
</dbReference>
<dbReference type="Pfam" id="PF00512">
    <property type="entry name" value="HisKA"/>
    <property type="match status" value="1"/>
</dbReference>
<feature type="domain" description="Histidine kinase" evidence="13">
    <location>
        <begin position="375"/>
        <end position="598"/>
    </location>
</feature>
<dbReference type="SUPFAM" id="SSF55785">
    <property type="entry name" value="PYP-like sensor domain (PAS domain)"/>
    <property type="match status" value="1"/>
</dbReference>
<evidence type="ECO:0000256" key="8">
    <source>
        <dbReference type="ARBA" id="ARBA00022777"/>
    </source>
</evidence>
<dbReference type="Gene3D" id="6.10.340.10">
    <property type="match status" value="1"/>
</dbReference>
<dbReference type="Pfam" id="PF02518">
    <property type="entry name" value="HATPase_c"/>
    <property type="match status" value="1"/>
</dbReference>
<dbReference type="SUPFAM" id="SSF55874">
    <property type="entry name" value="ATPase domain of HSP90 chaperone/DNA topoisomerase II/histidine kinase"/>
    <property type="match status" value="1"/>
</dbReference>
<dbReference type="GO" id="GO:0000156">
    <property type="term" value="F:phosphorelay response regulator activity"/>
    <property type="evidence" value="ECO:0007669"/>
    <property type="project" value="TreeGrafter"/>
</dbReference>
<dbReference type="GO" id="GO:0005886">
    <property type="term" value="C:plasma membrane"/>
    <property type="evidence" value="ECO:0007669"/>
    <property type="project" value="UniProtKB-SubCell"/>
</dbReference>
<comment type="caution">
    <text evidence="15">The sequence shown here is derived from an EMBL/GenBank/DDBJ whole genome shotgun (WGS) entry which is preliminary data.</text>
</comment>
<comment type="subcellular location">
    <subcellularLocation>
        <location evidence="2">Cell membrane</location>
        <topology evidence="2">Multi-pass membrane protein</topology>
    </subcellularLocation>
</comment>
<dbReference type="GO" id="GO:0007234">
    <property type="term" value="P:osmosensory signaling via phosphorelay pathway"/>
    <property type="evidence" value="ECO:0007669"/>
    <property type="project" value="TreeGrafter"/>
</dbReference>
<dbReference type="SUPFAM" id="SSF158472">
    <property type="entry name" value="HAMP domain-like"/>
    <property type="match status" value="1"/>
</dbReference>
<evidence type="ECO:0000256" key="11">
    <source>
        <dbReference type="ARBA" id="ARBA00023136"/>
    </source>
</evidence>
<evidence type="ECO:0000313" key="16">
    <source>
        <dbReference type="Proteomes" id="UP000250369"/>
    </source>
</evidence>
<evidence type="ECO:0000256" key="12">
    <source>
        <dbReference type="SAM" id="Phobius"/>
    </source>
</evidence>
<evidence type="ECO:0000256" key="4">
    <source>
        <dbReference type="ARBA" id="ARBA00022475"/>
    </source>
</evidence>
<dbReference type="PRINTS" id="PR00344">
    <property type="entry name" value="BCTRLSENSOR"/>
</dbReference>
<dbReference type="InterPro" id="IPR036097">
    <property type="entry name" value="HisK_dim/P_sf"/>
</dbReference>
<gene>
    <name evidence="15" type="ORF">DQG23_25000</name>
</gene>
<dbReference type="CDD" id="cd00075">
    <property type="entry name" value="HATPase"/>
    <property type="match status" value="1"/>
</dbReference>
<keyword evidence="10" id="KW-0902">Two-component regulatory system</keyword>
<protein>
    <recommendedName>
        <fullName evidence="3">histidine kinase</fullName>
        <ecNumber evidence="3">2.7.13.3</ecNumber>
    </recommendedName>
</protein>
<dbReference type="SMART" id="SM00388">
    <property type="entry name" value="HisKA"/>
    <property type="match status" value="1"/>
</dbReference>
<dbReference type="InterPro" id="IPR003594">
    <property type="entry name" value="HATPase_dom"/>
</dbReference>
<keyword evidence="4" id="KW-1003">Cell membrane</keyword>
<dbReference type="EMBL" id="QMFB01000016">
    <property type="protein sequence ID" value="RAV18563.1"/>
    <property type="molecule type" value="Genomic_DNA"/>
</dbReference>
<dbReference type="InterPro" id="IPR004358">
    <property type="entry name" value="Sig_transdc_His_kin-like_C"/>
</dbReference>
<dbReference type="PROSITE" id="PS50109">
    <property type="entry name" value="HIS_KIN"/>
    <property type="match status" value="1"/>
</dbReference>
<keyword evidence="7" id="KW-0547">Nucleotide-binding</keyword>
<evidence type="ECO:0000256" key="7">
    <source>
        <dbReference type="ARBA" id="ARBA00022741"/>
    </source>
</evidence>
<dbReference type="Proteomes" id="UP000250369">
    <property type="component" value="Unassembled WGS sequence"/>
</dbReference>
<evidence type="ECO:0000256" key="2">
    <source>
        <dbReference type="ARBA" id="ARBA00004651"/>
    </source>
</evidence>
<name>A0A329MIF8_9BACL</name>
<evidence type="ECO:0000256" key="10">
    <source>
        <dbReference type="ARBA" id="ARBA00023012"/>
    </source>
</evidence>
<dbReference type="InterPro" id="IPR050351">
    <property type="entry name" value="BphY/WalK/GraS-like"/>
</dbReference>
<evidence type="ECO:0000259" key="14">
    <source>
        <dbReference type="PROSITE" id="PS50885"/>
    </source>
</evidence>
<dbReference type="Gene3D" id="3.30.565.10">
    <property type="entry name" value="Histidine kinase-like ATPase, C-terminal domain"/>
    <property type="match status" value="1"/>
</dbReference>
<dbReference type="RefSeq" id="WP_113033752.1">
    <property type="nucleotide sequence ID" value="NZ_QMFB01000016.1"/>
</dbReference>
<evidence type="ECO:0000256" key="6">
    <source>
        <dbReference type="ARBA" id="ARBA00022679"/>
    </source>
</evidence>
<evidence type="ECO:0000313" key="15">
    <source>
        <dbReference type="EMBL" id="RAV18563.1"/>
    </source>
</evidence>
<dbReference type="SMART" id="SM00387">
    <property type="entry name" value="HATPase_c"/>
    <property type="match status" value="1"/>
</dbReference>
<evidence type="ECO:0000256" key="1">
    <source>
        <dbReference type="ARBA" id="ARBA00000085"/>
    </source>
</evidence>
<evidence type="ECO:0000256" key="9">
    <source>
        <dbReference type="ARBA" id="ARBA00022840"/>
    </source>
</evidence>
<dbReference type="InterPro" id="IPR003660">
    <property type="entry name" value="HAMP_dom"/>
</dbReference>
<evidence type="ECO:0000256" key="3">
    <source>
        <dbReference type="ARBA" id="ARBA00012438"/>
    </source>
</evidence>
<dbReference type="InterPro" id="IPR035965">
    <property type="entry name" value="PAS-like_dom_sf"/>
</dbReference>
<keyword evidence="12" id="KW-1133">Transmembrane helix</keyword>
<accession>A0A329MIF8</accession>
<keyword evidence="6" id="KW-0808">Transferase</keyword>
<comment type="catalytic activity">
    <reaction evidence="1">
        <text>ATP + protein L-histidine = ADP + protein N-phospho-L-histidine.</text>
        <dbReference type="EC" id="2.7.13.3"/>
    </reaction>
</comment>
<dbReference type="CDD" id="cd00082">
    <property type="entry name" value="HisKA"/>
    <property type="match status" value="1"/>
</dbReference>
<dbReference type="PROSITE" id="PS50885">
    <property type="entry name" value="HAMP"/>
    <property type="match status" value="1"/>
</dbReference>
<dbReference type="Pfam" id="PF00672">
    <property type="entry name" value="HAMP"/>
    <property type="match status" value="1"/>
</dbReference>
<dbReference type="EC" id="2.7.13.3" evidence="3"/>
<feature type="transmembrane region" description="Helical" evidence="12">
    <location>
        <begin position="176"/>
        <end position="196"/>
    </location>
</feature>
<evidence type="ECO:0000256" key="5">
    <source>
        <dbReference type="ARBA" id="ARBA00022553"/>
    </source>
</evidence>
<dbReference type="PANTHER" id="PTHR42878:SF3">
    <property type="entry name" value="HISTIDINE PROTEIN KINASE SAES"/>
    <property type="match status" value="1"/>
</dbReference>
<dbReference type="FunFam" id="1.10.287.130:FF:000001">
    <property type="entry name" value="Two-component sensor histidine kinase"/>
    <property type="match status" value="1"/>
</dbReference>
<keyword evidence="8 15" id="KW-0418">Kinase</keyword>
<dbReference type="SUPFAM" id="SSF47384">
    <property type="entry name" value="Homodimeric domain of signal transducing histidine kinase"/>
    <property type="match status" value="1"/>
</dbReference>
<evidence type="ECO:0000259" key="13">
    <source>
        <dbReference type="PROSITE" id="PS50109"/>
    </source>
</evidence>
<keyword evidence="12" id="KW-0812">Transmembrane</keyword>
<dbReference type="GO" id="GO:0005524">
    <property type="term" value="F:ATP binding"/>
    <property type="evidence" value="ECO:0007669"/>
    <property type="project" value="UniProtKB-KW"/>
</dbReference>
<feature type="domain" description="HAMP" evidence="14">
    <location>
        <begin position="197"/>
        <end position="249"/>
    </location>
</feature>
<keyword evidence="16" id="KW-1185">Reference proteome</keyword>
<dbReference type="AlphaFoldDB" id="A0A329MIF8"/>
<dbReference type="SMART" id="SM00304">
    <property type="entry name" value="HAMP"/>
    <property type="match status" value="1"/>
</dbReference>
<keyword evidence="11 12" id="KW-0472">Membrane</keyword>
<dbReference type="OrthoDB" id="9813151at2"/>